<dbReference type="EMBL" id="PKUS01000001">
    <property type="protein sequence ID" value="PLW70618.1"/>
    <property type="molecule type" value="Genomic_DNA"/>
</dbReference>
<evidence type="ECO:0000313" key="3">
    <source>
        <dbReference type="Proteomes" id="UP000235005"/>
    </source>
</evidence>
<keyword evidence="3" id="KW-1185">Reference proteome</keyword>
<dbReference type="AlphaFoldDB" id="A0A2N5X817"/>
<organism evidence="2 3">
    <name type="scientific">Pseudohalioglobus lutimaris</name>
    <dbReference type="NCBI Taxonomy" id="1737061"/>
    <lineage>
        <taxon>Bacteria</taxon>
        <taxon>Pseudomonadati</taxon>
        <taxon>Pseudomonadota</taxon>
        <taxon>Gammaproteobacteria</taxon>
        <taxon>Cellvibrionales</taxon>
        <taxon>Halieaceae</taxon>
        <taxon>Pseudohalioglobus</taxon>
    </lineage>
</organism>
<comment type="caution">
    <text evidence="2">The sequence shown here is derived from an EMBL/GenBank/DDBJ whole genome shotgun (WGS) entry which is preliminary data.</text>
</comment>
<dbReference type="Proteomes" id="UP000235005">
    <property type="component" value="Unassembled WGS sequence"/>
</dbReference>
<evidence type="ECO:0000256" key="1">
    <source>
        <dbReference type="SAM" id="SignalP"/>
    </source>
</evidence>
<feature type="chain" id="PRO_5014801576" evidence="1">
    <location>
        <begin position="31"/>
        <end position="130"/>
    </location>
</feature>
<accession>A0A2N5X817</accession>
<sequence length="130" mass="14615">MHFHRLFKRMKRVVPPALGILALVSLSGLAAPASGNGYRHVASDSIFGSAARRFGHLEYVGFYASAQQHWNFTEELSPFTNLTWVSVYHTEDIVRRIRQAKEAGVKAVPVSSHTFSTRTSARDATSWRPW</sequence>
<reference evidence="2 3" key="1">
    <citation type="submission" date="2018-01" db="EMBL/GenBank/DDBJ databases">
        <title>The draft genome sequence of Halioglobus lutimaris HF004.</title>
        <authorList>
            <person name="Du Z.-J."/>
            <person name="Shi M.-J."/>
        </authorList>
    </citation>
    <scope>NUCLEOTIDE SEQUENCE [LARGE SCALE GENOMIC DNA]</scope>
    <source>
        <strain evidence="2 3">HF004</strain>
    </source>
</reference>
<evidence type="ECO:0000313" key="2">
    <source>
        <dbReference type="EMBL" id="PLW70618.1"/>
    </source>
</evidence>
<protein>
    <submittedName>
        <fullName evidence="2">Uncharacterized protein</fullName>
    </submittedName>
</protein>
<name>A0A2N5X817_9GAMM</name>
<gene>
    <name evidence="2" type="ORF">C0039_00340</name>
</gene>
<proteinExistence type="predicted"/>
<keyword evidence="1" id="KW-0732">Signal</keyword>
<feature type="signal peptide" evidence="1">
    <location>
        <begin position="1"/>
        <end position="30"/>
    </location>
</feature>